<dbReference type="HOGENOM" id="CLU_2802809_0_0_11"/>
<accession>E2SDZ9</accession>
<name>E2SDZ9_9ACTN</name>
<organism evidence="1 2">
    <name type="scientific">Aeromicrobium marinum DSM 15272</name>
    <dbReference type="NCBI Taxonomy" id="585531"/>
    <lineage>
        <taxon>Bacteria</taxon>
        <taxon>Bacillati</taxon>
        <taxon>Actinomycetota</taxon>
        <taxon>Actinomycetes</taxon>
        <taxon>Propionibacteriales</taxon>
        <taxon>Nocardioidaceae</taxon>
        <taxon>Aeromicrobium</taxon>
    </lineage>
</organism>
<evidence type="ECO:0000313" key="2">
    <source>
        <dbReference type="Proteomes" id="UP000003111"/>
    </source>
</evidence>
<evidence type="ECO:0000313" key="1">
    <source>
        <dbReference type="EMBL" id="EFQ82726.1"/>
    </source>
</evidence>
<dbReference type="RefSeq" id="WP_007077027.1">
    <property type="nucleotide sequence ID" value="NZ_CM001024.1"/>
</dbReference>
<dbReference type="STRING" id="585531.HMPREF0063_11935"/>
<comment type="caution">
    <text evidence="1">The sequence shown here is derived from an EMBL/GenBank/DDBJ whole genome shotgun (WGS) entry which is preliminary data.</text>
</comment>
<gene>
    <name evidence="1" type="ORF">HMPREF0063_11935</name>
</gene>
<proteinExistence type="predicted"/>
<dbReference type="Proteomes" id="UP000003111">
    <property type="component" value="Unassembled WGS sequence"/>
</dbReference>
<protein>
    <submittedName>
        <fullName evidence="1">Uncharacterized protein</fullName>
    </submittedName>
</protein>
<reference evidence="1" key="1">
    <citation type="submission" date="2010-08" db="EMBL/GenBank/DDBJ databases">
        <authorList>
            <person name="Muzny D."/>
            <person name="Qin X."/>
            <person name="Buhay C."/>
            <person name="Dugan-Rocha S."/>
            <person name="Ding Y."/>
            <person name="Chen G."/>
            <person name="Hawes A."/>
            <person name="Holder M."/>
            <person name="Jhangiani S."/>
            <person name="Johnson A."/>
            <person name="Khan Z."/>
            <person name="Li Z."/>
            <person name="Liu W."/>
            <person name="Liu X."/>
            <person name="Perez L."/>
            <person name="Shen H."/>
            <person name="Wang Q."/>
            <person name="Watt J."/>
            <person name="Xi L."/>
            <person name="Xin Y."/>
            <person name="Zhou J."/>
            <person name="Deng J."/>
            <person name="Jiang H."/>
            <person name="Liu Y."/>
            <person name="Qu J."/>
            <person name="Song X.-Z."/>
            <person name="Zhang L."/>
            <person name="Villasana D."/>
            <person name="Johnson A."/>
            <person name="Liu J."/>
            <person name="Liyanage D."/>
            <person name="Lorensuhewa L."/>
            <person name="Robinson T."/>
            <person name="Song A."/>
            <person name="Song B.-B."/>
            <person name="Dinh H."/>
            <person name="Thornton R."/>
            <person name="Coyle M."/>
            <person name="Francisco L."/>
            <person name="Jackson L."/>
            <person name="Javaid M."/>
            <person name="Korchina V."/>
            <person name="Kovar C."/>
            <person name="Mata R."/>
            <person name="Mathew T."/>
            <person name="Ngo R."/>
            <person name="Nguyen L."/>
            <person name="Nguyen N."/>
            <person name="Okwuonu G."/>
            <person name="Ongeri F."/>
            <person name="Pham C."/>
            <person name="Simmons D."/>
            <person name="Wilczek-Boney K."/>
            <person name="Hale W."/>
            <person name="Jakkamsetti A."/>
            <person name="Pham P."/>
            <person name="Ruth R."/>
            <person name="San Lucas F."/>
            <person name="Warren J."/>
            <person name="Zhang J."/>
            <person name="Zhao Z."/>
            <person name="Zhou C."/>
            <person name="Zhu D."/>
            <person name="Lee S."/>
            <person name="Bess C."/>
            <person name="Blankenburg K."/>
            <person name="Forbes L."/>
            <person name="Fu Q."/>
            <person name="Gubbala S."/>
            <person name="Hirani K."/>
            <person name="Jayaseelan J.C."/>
            <person name="Lara F."/>
            <person name="Munidasa M."/>
            <person name="Palculict T."/>
            <person name="Patil S."/>
            <person name="Pu L.-L."/>
            <person name="Saada N."/>
            <person name="Tang L."/>
            <person name="Weissenberger G."/>
            <person name="Zhu Y."/>
            <person name="Hemphill L."/>
            <person name="Shang Y."/>
            <person name="Youmans B."/>
            <person name="Ayvaz T."/>
            <person name="Ross M."/>
            <person name="Santibanez J."/>
            <person name="Aqrawi P."/>
            <person name="Gross S."/>
            <person name="Joshi V."/>
            <person name="Fowler G."/>
            <person name="Nazareth L."/>
            <person name="Reid J."/>
            <person name="Worley K."/>
            <person name="Petrosino J."/>
            <person name="Highlander S."/>
            <person name="Gibbs R."/>
        </authorList>
    </citation>
    <scope>NUCLEOTIDE SEQUENCE [LARGE SCALE GENOMIC DNA]</scope>
    <source>
        <strain evidence="1">DSM 15272</strain>
    </source>
</reference>
<dbReference type="EMBL" id="ACLF03000006">
    <property type="protein sequence ID" value="EFQ82726.1"/>
    <property type="molecule type" value="Genomic_DNA"/>
</dbReference>
<sequence>MTTFTARYGGNCGACDTRIKPGDEVAYSATDELVHVQCPDVEQRPARGSCSSCFIELPVTGVCGECS</sequence>
<dbReference type="AlphaFoldDB" id="E2SDZ9"/>
<dbReference type="OrthoDB" id="4751477at2"/>
<keyword evidence="2" id="KW-1185">Reference proteome</keyword>